<feature type="domain" description="SMP-30/Gluconolactonase/LRE-like region" evidence="4">
    <location>
        <begin position="10"/>
        <end position="247"/>
    </location>
</feature>
<dbReference type="Pfam" id="PF08450">
    <property type="entry name" value="SGL"/>
    <property type="match status" value="1"/>
</dbReference>
<dbReference type="Gene3D" id="2.120.10.30">
    <property type="entry name" value="TolB, C-terminal domain"/>
    <property type="match status" value="1"/>
</dbReference>
<evidence type="ECO:0000256" key="2">
    <source>
        <dbReference type="PIRSR" id="PIRSR605511-1"/>
    </source>
</evidence>
<accession>A0A1L9NY21</accession>
<dbReference type="PANTHER" id="PTHR10907">
    <property type="entry name" value="REGUCALCIN"/>
    <property type="match status" value="1"/>
</dbReference>
<evidence type="ECO:0000313" key="6">
    <source>
        <dbReference type="Proteomes" id="UP000184514"/>
    </source>
</evidence>
<dbReference type="PANTHER" id="PTHR10907:SF47">
    <property type="entry name" value="REGUCALCIN"/>
    <property type="match status" value="1"/>
</dbReference>
<dbReference type="InterPro" id="IPR011042">
    <property type="entry name" value="6-blade_b-propeller_TolB-like"/>
</dbReference>
<evidence type="ECO:0000256" key="3">
    <source>
        <dbReference type="PIRSR" id="PIRSR605511-2"/>
    </source>
</evidence>
<keyword evidence="5" id="KW-0378">Hydrolase</keyword>
<dbReference type="RefSeq" id="WP_072630182.1">
    <property type="nucleotide sequence ID" value="NZ_MLCB01000117.1"/>
</dbReference>
<dbReference type="GO" id="GO:0019853">
    <property type="term" value="P:L-ascorbic acid biosynthetic process"/>
    <property type="evidence" value="ECO:0007669"/>
    <property type="project" value="TreeGrafter"/>
</dbReference>
<dbReference type="EC" id="3.1.1.15" evidence="5"/>
<feature type="binding site" evidence="3">
    <location>
        <position position="92"/>
    </location>
    <ligand>
        <name>substrate</name>
    </ligand>
</feature>
<keyword evidence="6" id="KW-1185">Reference proteome</keyword>
<dbReference type="GO" id="GO:0005509">
    <property type="term" value="F:calcium ion binding"/>
    <property type="evidence" value="ECO:0007669"/>
    <property type="project" value="TreeGrafter"/>
</dbReference>
<feature type="active site" description="Proton donor/acceptor" evidence="2">
    <location>
        <position position="188"/>
    </location>
</feature>
<evidence type="ECO:0000313" key="5">
    <source>
        <dbReference type="EMBL" id="OJI94157.1"/>
    </source>
</evidence>
<keyword evidence="3" id="KW-0862">Zinc</keyword>
<dbReference type="Proteomes" id="UP000184514">
    <property type="component" value="Unassembled WGS sequence"/>
</dbReference>
<dbReference type="PRINTS" id="PR01790">
    <property type="entry name" value="SMP30FAMILY"/>
</dbReference>
<comment type="caution">
    <text evidence="5">The sequence shown here is derived from an EMBL/GenBank/DDBJ whole genome shotgun (WGS) entry which is preliminary data.</text>
</comment>
<evidence type="ECO:0000256" key="1">
    <source>
        <dbReference type="ARBA" id="ARBA00008853"/>
    </source>
</evidence>
<keyword evidence="3" id="KW-0479">Metal-binding</keyword>
<dbReference type="GO" id="GO:0050021">
    <property type="term" value="F:L-arabinonolactonase activity"/>
    <property type="evidence" value="ECO:0007669"/>
    <property type="project" value="UniProtKB-EC"/>
</dbReference>
<feature type="binding site" evidence="3">
    <location>
        <position position="137"/>
    </location>
    <ligand>
        <name>a divalent metal cation</name>
        <dbReference type="ChEBI" id="CHEBI:60240"/>
    </ligand>
</feature>
<proteinExistence type="inferred from homology"/>
<gene>
    <name evidence="5" type="primary">araB_1</name>
    <name evidence="5" type="ORF">PFRI_15970</name>
</gene>
<name>A0A1L9NY21_9RHOB</name>
<organism evidence="5 6">
    <name type="scientific">Planktotalea frisia</name>
    <dbReference type="NCBI Taxonomy" id="696762"/>
    <lineage>
        <taxon>Bacteria</taxon>
        <taxon>Pseudomonadati</taxon>
        <taxon>Pseudomonadota</taxon>
        <taxon>Alphaproteobacteria</taxon>
        <taxon>Rhodobacterales</taxon>
        <taxon>Paracoccaceae</taxon>
        <taxon>Planktotalea</taxon>
    </lineage>
</organism>
<protein>
    <submittedName>
        <fullName evidence="5">L-arabinolactonase</fullName>
        <ecNumber evidence="5">3.1.1.15</ecNumber>
    </submittedName>
</protein>
<feature type="binding site" evidence="3">
    <location>
        <position position="188"/>
    </location>
    <ligand>
        <name>a divalent metal cation</name>
        <dbReference type="ChEBI" id="CHEBI:60240"/>
    </ligand>
</feature>
<dbReference type="SUPFAM" id="SSF63829">
    <property type="entry name" value="Calcium-dependent phosphotriesterase"/>
    <property type="match status" value="1"/>
</dbReference>
<dbReference type="EMBL" id="MLCB01000117">
    <property type="protein sequence ID" value="OJI94157.1"/>
    <property type="molecule type" value="Genomic_DNA"/>
</dbReference>
<feature type="binding site" evidence="3">
    <location>
        <position position="90"/>
    </location>
    <ligand>
        <name>substrate</name>
    </ligand>
</feature>
<sequence length="277" mass="30251">MIFDERPCGLGEGPLWHPTRQELFWFDINARKLHSKAQTWDFDLSVSAAGWIDESTLLIASEIGLHRFDITNGALSDPIVHIETDNPITRSNDGRVDPWGGFWIGTMGFNAEPNAGAIYRFYKGELRVIATDITIPNAICFAVDATFANYTDTVTKQIMRVTLDPETGWPNAKAKVWLDLNEANVNPDGAVIDANGTLWVALWGSFCVNGYAPDGTLVASHEVGGRHTTCPAFGGSELSDMFVTSATDGIRGELGDNGKTFILHGIGKGQKEHQVIL</sequence>
<comment type="cofactor">
    <cofactor evidence="3">
        <name>Zn(2+)</name>
        <dbReference type="ChEBI" id="CHEBI:29105"/>
    </cofactor>
    <text evidence="3">Binds 1 divalent metal cation per subunit.</text>
</comment>
<dbReference type="InterPro" id="IPR005511">
    <property type="entry name" value="SMP-30"/>
</dbReference>
<dbReference type="AlphaFoldDB" id="A0A1L9NY21"/>
<dbReference type="OrthoDB" id="2633250at2"/>
<reference evidence="5 6" key="1">
    <citation type="submission" date="2016-10" db="EMBL/GenBank/DDBJ databases">
        <title>Genome sequence of Planktotalea frisia SH6-1.</title>
        <authorList>
            <person name="Poehlein A."/>
            <person name="Bakenhus I."/>
            <person name="Voget S."/>
            <person name="Brinkhoff T."/>
            <person name="Simon M."/>
        </authorList>
    </citation>
    <scope>NUCLEOTIDE SEQUENCE [LARGE SCALE GENOMIC DNA]</scope>
    <source>
        <strain evidence="5 6">SH6-1</strain>
    </source>
</reference>
<dbReference type="STRING" id="696762.PFRI_15970"/>
<feature type="binding site" evidence="3">
    <location>
        <position position="12"/>
    </location>
    <ligand>
        <name>a divalent metal cation</name>
        <dbReference type="ChEBI" id="CHEBI:60240"/>
    </ligand>
</feature>
<evidence type="ECO:0000259" key="4">
    <source>
        <dbReference type="Pfam" id="PF08450"/>
    </source>
</evidence>
<dbReference type="GO" id="GO:0004341">
    <property type="term" value="F:gluconolactonase activity"/>
    <property type="evidence" value="ECO:0007669"/>
    <property type="project" value="TreeGrafter"/>
</dbReference>
<dbReference type="InterPro" id="IPR013658">
    <property type="entry name" value="SGL"/>
</dbReference>
<comment type="similarity">
    <text evidence="1">Belongs to the SMP-30/CGR1 family.</text>
</comment>